<organism evidence="1 2">
    <name type="scientific">Lithocarpus litseifolius</name>
    <dbReference type="NCBI Taxonomy" id="425828"/>
    <lineage>
        <taxon>Eukaryota</taxon>
        <taxon>Viridiplantae</taxon>
        <taxon>Streptophyta</taxon>
        <taxon>Embryophyta</taxon>
        <taxon>Tracheophyta</taxon>
        <taxon>Spermatophyta</taxon>
        <taxon>Magnoliopsida</taxon>
        <taxon>eudicotyledons</taxon>
        <taxon>Gunneridae</taxon>
        <taxon>Pentapetalae</taxon>
        <taxon>rosids</taxon>
        <taxon>fabids</taxon>
        <taxon>Fagales</taxon>
        <taxon>Fagaceae</taxon>
        <taxon>Lithocarpus</taxon>
    </lineage>
</organism>
<gene>
    <name evidence="1" type="ORF">SO802_019741</name>
</gene>
<proteinExistence type="predicted"/>
<keyword evidence="2" id="KW-1185">Reference proteome</keyword>
<sequence length="109" mass="12399">MLYHIARKKDTFVAEYLCWHNGIAHWDALFVRPIQDWELTSLESFFDLPHSSKVDGNEEDKVAWVVAWSGSFEDSEEECCLISIMDALDHITGQAPGKQKCGVSPIGWN</sequence>
<evidence type="ECO:0000313" key="1">
    <source>
        <dbReference type="EMBL" id="KAL0000139.1"/>
    </source>
</evidence>
<name>A0AAW2CQP1_9ROSI</name>
<dbReference type="Proteomes" id="UP001459277">
    <property type="component" value="Unassembled WGS sequence"/>
</dbReference>
<dbReference type="AlphaFoldDB" id="A0AAW2CQP1"/>
<dbReference type="EMBL" id="JAZDWU010000006">
    <property type="protein sequence ID" value="KAL0000139.1"/>
    <property type="molecule type" value="Genomic_DNA"/>
</dbReference>
<comment type="caution">
    <text evidence="1">The sequence shown here is derived from an EMBL/GenBank/DDBJ whole genome shotgun (WGS) entry which is preliminary data.</text>
</comment>
<protein>
    <submittedName>
        <fullName evidence="1">Uncharacterized protein</fullName>
    </submittedName>
</protein>
<reference evidence="1 2" key="1">
    <citation type="submission" date="2024-01" db="EMBL/GenBank/DDBJ databases">
        <title>A telomere-to-telomere, gap-free genome of sweet tea (Lithocarpus litseifolius).</title>
        <authorList>
            <person name="Zhou J."/>
        </authorList>
    </citation>
    <scope>NUCLEOTIDE SEQUENCE [LARGE SCALE GENOMIC DNA]</scope>
    <source>
        <strain evidence="1">Zhou-2022a</strain>
        <tissue evidence="1">Leaf</tissue>
    </source>
</reference>
<accession>A0AAW2CQP1</accession>
<evidence type="ECO:0000313" key="2">
    <source>
        <dbReference type="Proteomes" id="UP001459277"/>
    </source>
</evidence>